<feature type="compositionally biased region" description="Low complexity" evidence="1">
    <location>
        <begin position="660"/>
        <end position="680"/>
    </location>
</feature>
<dbReference type="InterPro" id="IPR052634">
    <property type="entry name" value="Sperm_flagellar-bone_growth"/>
</dbReference>
<dbReference type="PANTHER" id="PTHR14919:SF0">
    <property type="entry name" value="SPERM FLAGELLAR PROTEIN 2"/>
    <property type="match status" value="1"/>
</dbReference>
<evidence type="ECO:0000256" key="1">
    <source>
        <dbReference type="SAM" id="MobiDB-lite"/>
    </source>
</evidence>
<dbReference type="AlphaFoldDB" id="A0A485KLQ4"/>
<dbReference type="InterPro" id="IPR027417">
    <property type="entry name" value="P-loop_NTPase"/>
</dbReference>
<protein>
    <submittedName>
        <fullName evidence="3">Aste57867_9011 protein</fullName>
    </submittedName>
</protein>
<reference evidence="3 4" key="1">
    <citation type="submission" date="2019-03" db="EMBL/GenBank/DDBJ databases">
        <authorList>
            <person name="Gaulin E."/>
            <person name="Dumas B."/>
        </authorList>
    </citation>
    <scope>NUCLEOTIDE SEQUENCE [LARGE SCALE GENOMIC DNA]</scope>
    <source>
        <strain evidence="3">CBS 568.67</strain>
    </source>
</reference>
<dbReference type="OrthoDB" id="62528at2759"/>
<name>A0A485KLQ4_9STRA</name>
<sequence>MAPQEYRALKKAFVAGQVVPQDQFNGSNFAGQSHTEVQLLLANYVDGRGVFRCPELGPVPSCPDGHAVVETLRELASKRVDEIVVTKWPPVAPSHKLLFCWYAKDPASPVASQLADDIGMKLLTVDMCVDKALKLGERVKGGEKLSPPETELAALGNKVAALRAKNGVVPETMISDMVCKATVLAFATDVTPVVGYILVNFPRTKDEAKTFEVEMVRRLTHLSDVDAAARVTQLTTLFDEKNPIAEETVLVNPPPLSSIDWVIFEDVSDDVMLAEALALDDSLKHDEAAKDVTSKAAAWAATTTTLVAFWKAFGCVYTLDRTLLTPFGVVETLHLVVRAIATEGQALHGLQARDNTAFLEKLSQAKEARRQSLPHAEDLLVQELAGERTLAHDVVPDLFEYLSYKGAKDLAEHRTVLFKAFYDALIQLSEQYIRLRTAFLTVLCSQAQQGLIDSTSQRLRQIEKAKASEKEAKKLTTALEVALGDIVDRSRKSGNAFLAAPANWTMNADALVKRLTAWLERLVKIETDAFRKRMTNLNLYFDEIECIPLHDDGVVPPDFQPLMDLLVQKQSTSRFGPLVAPLIELTWPAPPPPRPVTPQCQVVDVVVPSEVERVKSVEERQEPLPDDNVLGRVKTPLPDDRVGLAPLPDDVRRAKTPQDTSETTPVEQTPPEEAASSPSPCNTPDAQRRVRLTWFERATFVRQVLCAVDFVSAFLARIEPLREMETQVLNATVTEYMRQEHAFIGQVLRGLPCATWPRVQALWTPWTGHAVAIEQHCHFLAPTTLLHLAKAFAASPDLQQPHGDLTLPSFGRLVLEVALDRRHHAPEAWKTFGSVSTAALPFCLDENRVDWRRFLLSVLAAQFIPLPRSKHLHALTPPSIQDAWDRPAFLALPFWFNDVDQSATMKETLFHVFADAHGRIPAAAFLLHWCVAVYPLDIVPACHASLAQFPRGLAKAYRLLWTWTPSQPSWTRTKCDLLLRVGRVSVEDPSVLELFDRHGDVLAFCEYCDVHVPSLAPNFVFQNVYDHLRA</sequence>
<evidence type="ECO:0000313" key="3">
    <source>
        <dbReference type="EMBL" id="VFT85895.1"/>
    </source>
</evidence>
<proteinExistence type="predicted"/>
<dbReference type="Proteomes" id="UP000332933">
    <property type="component" value="Unassembled WGS sequence"/>
</dbReference>
<keyword evidence="4" id="KW-1185">Reference proteome</keyword>
<accession>A0A485KLQ4</accession>
<organism evidence="3 4">
    <name type="scientific">Aphanomyces stellatus</name>
    <dbReference type="NCBI Taxonomy" id="120398"/>
    <lineage>
        <taxon>Eukaryota</taxon>
        <taxon>Sar</taxon>
        <taxon>Stramenopiles</taxon>
        <taxon>Oomycota</taxon>
        <taxon>Saprolegniomycetes</taxon>
        <taxon>Saprolegniales</taxon>
        <taxon>Verrucalvaceae</taxon>
        <taxon>Aphanomyces</taxon>
    </lineage>
</organism>
<feature type="compositionally biased region" description="Basic and acidic residues" evidence="1">
    <location>
        <begin position="614"/>
        <end position="623"/>
    </location>
</feature>
<dbReference type="EMBL" id="CAADRA010005143">
    <property type="protein sequence ID" value="VFT85895.1"/>
    <property type="molecule type" value="Genomic_DNA"/>
</dbReference>
<evidence type="ECO:0000313" key="4">
    <source>
        <dbReference type="Proteomes" id="UP000332933"/>
    </source>
</evidence>
<feature type="region of interest" description="Disordered" evidence="1">
    <location>
        <begin position="614"/>
        <end position="684"/>
    </location>
</feature>
<reference evidence="2" key="2">
    <citation type="submission" date="2019-06" db="EMBL/GenBank/DDBJ databases">
        <title>Genomics analysis of Aphanomyces spp. identifies a new class of oomycete effector associated with host adaptation.</title>
        <authorList>
            <person name="Gaulin E."/>
        </authorList>
    </citation>
    <scope>NUCLEOTIDE SEQUENCE</scope>
    <source>
        <strain evidence="2">CBS 578.67</strain>
    </source>
</reference>
<dbReference type="Gene3D" id="3.40.50.300">
    <property type="entry name" value="P-loop containing nucleotide triphosphate hydrolases"/>
    <property type="match status" value="1"/>
</dbReference>
<dbReference type="PANTHER" id="PTHR14919">
    <property type="entry name" value="KPL2-RELATED"/>
    <property type="match status" value="1"/>
</dbReference>
<dbReference type="EMBL" id="VJMH01005122">
    <property type="protein sequence ID" value="KAF0700482.1"/>
    <property type="molecule type" value="Genomic_DNA"/>
</dbReference>
<evidence type="ECO:0000313" key="2">
    <source>
        <dbReference type="EMBL" id="KAF0700482.1"/>
    </source>
</evidence>
<gene>
    <name evidence="3" type="primary">Aste57867_9011</name>
    <name evidence="2" type="ORF">As57867_008976</name>
    <name evidence="3" type="ORF">ASTE57867_9011</name>
</gene>